<sequence length="198" mass="21438">MVHPFQCRCGTVRGEVDEPRRAMRAVCYCRDCRAYAHWLGHPGQVLDPLGGTDIVATHARYVRLTAGTSALACMSLSPRGLLRWYASCCNTPVGNTSRSGKLPYVGLVHSCLAQVRPLEPAFPPVQMDINRQSALGPAPSRGGAAVMARFLAKMLRLAAARLTGSWRRSPFFDRAGHPVVPVHVPPKAEVEAARRAAG</sequence>
<reference evidence="1 2" key="1">
    <citation type="journal article" date="2014" name="Int. J. Syst. Evol. Microbiol.">
        <title>Ramlibacter solisilvae sp. nov., isolated from forest soil, and emended description of the genus Ramlibacter.</title>
        <authorList>
            <person name="Lee H.J."/>
            <person name="Lee S.H."/>
            <person name="Lee S.S."/>
            <person name="Lee J.S."/>
            <person name="Kim Y."/>
            <person name="Kim S.C."/>
            <person name="Jeon C.O."/>
        </authorList>
    </citation>
    <scope>NUCLEOTIDE SEQUENCE [LARGE SCALE GENOMIC DNA]</scope>
    <source>
        <strain evidence="1 2">5-10</strain>
    </source>
</reference>
<evidence type="ECO:0000313" key="1">
    <source>
        <dbReference type="EMBL" id="AMO22937.1"/>
    </source>
</evidence>
<keyword evidence="2" id="KW-1185">Reference proteome</keyword>
<dbReference type="EMBL" id="CP010951">
    <property type="protein sequence ID" value="AMO22937.1"/>
    <property type="molecule type" value="Genomic_DNA"/>
</dbReference>
<dbReference type="OrthoDB" id="5500342at2"/>
<dbReference type="Gene3D" id="3.90.1590.10">
    <property type="entry name" value="glutathione-dependent formaldehyde- activating enzyme (gfa)"/>
    <property type="match status" value="1"/>
</dbReference>
<evidence type="ECO:0000313" key="2">
    <source>
        <dbReference type="Proteomes" id="UP000070433"/>
    </source>
</evidence>
<evidence type="ECO:0008006" key="3">
    <source>
        <dbReference type="Google" id="ProtNLM"/>
    </source>
</evidence>
<dbReference type="Proteomes" id="UP000070433">
    <property type="component" value="Chromosome"/>
</dbReference>
<gene>
    <name evidence="1" type="ORF">UC35_08625</name>
</gene>
<dbReference type="SUPFAM" id="SSF51316">
    <property type="entry name" value="Mss4-like"/>
    <property type="match status" value="1"/>
</dbReference>
<name>A0A127JSK0_9BURK</name>
<dbReference type="AlphaFoldDB" id="A0A127JSK0"/>
<accession>A0A127JSK0</accession>
<dbReference type="RefSeq" id="WP_061498056.1">
    <property type="nucleotide sequence ID" value="NZ_CP010951.1"/>
</dbReference>
<dbReference type="InterPro" id="IPR046149">
    <property type="entry name" value="DUF6151"/>
</dbReference>
<organism evidence="1 2">
    <name type="scientific">Ramlibacter tataouinensis</name>
    <dbReference type="NCBI Taxonomy" id="94132"/>
    <lineage>
        <taxon>Bacteria</taxon>
        <taxon>Pseudomonadati</taxon>
        <taxon>Pseudomonadota</taxon>
        <taxon>Betaproteobacteria</taxon>
        <taxon>Burkholderiales</taxon>
        <taxon>Comamonadaceae</taxon>
        <taxon>Ramlibacter</taxon>
    </lineage>
</organism>
<dbReference type="InterPro" id="IPR011057">
    <property type="entry name" value="Mss4-like_sf"/>
</dbReference>
<protein>
    <recommendedName>
        <fullName evidence="3">CENP-V/GFA domain-containing protein</fullName>
    </recommendedName>
</protein>
<proteinExistence type="predicted"/>
<dbReference type="Pfam" id="PF19648">
    <property type="entry name" value="DUF6151"/>
    <property type="match status" value="1"/>
</dbReference>